<feature type="domain" description="Dienelactone hydrolase" evidence="2">
    <location>
        <begin position="91"/>
        <end position="196"/>
    </location>
</feature>
<dbReference type="EMBL" id="WHOD01000055">
    <property type="protein sequence ID" value="NOU94451.1"/>
    <property type="molecule type" value="Genomic_DNA"/>
</dbReference>
<sequence length="222" mass="25177">MKQQACKLEKEITKKVSLDYLLYLPAGYEETNREWPLILFLHGRGERGTDVNRLQQYGLPKLVEEQEGFPFIVVSPQCPAYTTWGLENDALLALLDDVSARYAVDRGRIYLTGISMGGFGTWNLATEDPDRFAAIAPICSTGPTEKVHMLKDVPVWVFHGSKDTTVPVHHAEEMVEKLKACGGNPRLTIYPEADHAALTPVFYNMEIYDWFLQYSRNNPPIR</sequence>
<dbReference type="RefSeq" id="WP_171652639.1">
    <property type="nucleotide sequence ID" value="NZ_WHOD01000055.1"/>
</dbReference>
<dbReference type="GO" id="GO:0016787">
    <property type="term" value="F:hydrolase activity"/>
    <property type="evidence" value="ECO:0007669"/>
    <property type="project" value="InterPro"/>
</dbReference>
<dbReference type="SUPFAM" id="SSF53474">
    <property type="entry name" value="alpha/beta-Hydrolases"/>
    <property type="match status" value="1"/>
</dbReference>
<dbReference type="InterPro" id="IPR029058">
    <property type="entry name" value="AB_hydrolase_fold"/>
</dbReference>
<dbReference type="Pfam" id="PF01738">
    <property type="entry name" value="DLH"/>
    <property type="match status" value="1"/>
</dbReference>
<proteinExistence type="predicted"/>
<dbReference type="InterPro" id="IPR002925">
    <property type="entry name" value="Dienelactn_hydro"/>
</dbReference>
<dbReference type="InterPro" id="IPR050955">
    <property type="entry name" value="Plant_Biomass_Hydrol_Est"/>
</dbReference>
<protein>
    <submittedName>
        <fullName evidence="3">Prolyl oligopeptidase family serine peptidase</fullName>
    </submittedName>
</protein>
<dbReference type="Proteomes" id="UP000641588">
    <property type="component" value="Unassembled WGS sequence"/>
</dbReference>
<evidence type="ECO:0000313" key="4">
    <source>
        <dbReference type="Proteomes" id="UP000641588"/>
    </source>
</evidence>
<keyword evidence="4" id="KW-1185">Reference proteome</keyword>
<dbReference type="PANTHER" id="PTHR43037:SF1">
    <property type="entry name" value="BLL1128 PROTEIN"/>
    <property type="match status" value="1"/>
</dbReference>
<gene>
    <name evidence="3" type="ORF">GC093_14670</name>
</gene>
<evidence type="ECO:0000256" key="1">
    <source>
        <dbReference type="ARBA" id="ARBA00022729"/>
    </source>
</evidence>
<comment type="caution">
    <text evidence="3">The sequence shown here is derived from an EMBL/GenBank/DDBJ whole genome shotgun (WGS) entry which is preliminary data.</text>
</comment>
<dbReference type="PANTHER" id="PTHR43037">
    <property type="entry name" value="UNNAMED PRODUCT-RELATED"/>
    <property type="match status" value="1"/>
</dbReference>
<reference evidence="3" key="1">
    <citation type="submission" date="2019-10" db="EMBL/GenBank/DDBJ databases">
        <title>Description of Paenibacillus glebae sp. nov.</title>
        <authorList>
            <person name="Carlier A."/>
            <person name="Qi S."/>
        </authorList>
    </citation>
    <scope>NUCLEOTIDE SEQUENCE</scope>
    <source>
        <strain evidence="3">LMG 31456</strain>
    </source>
</reference>
<dbReference type="AlphaFoldDB" id="A0A972GPD4"/>
<evidence type="ECO:0000259" key="2">
    <source>
        <dbReference type="Pfam" id="PF01738"/>
    </source>
</evidence>
<evidence type="ECO:0000313" key="3">
    <source>
        <dbReference type="EMBL" id="NOU94451.1"/>
    </source>
</evidence>
<dbReference type="Gene3D" id="3.40.50.1820">
    <property type="entry name" value="alpha/beta hydrolase"/>
    <property type="match status" value="1"/>
</dbReference>
<accession>A0A972GPD4</accession>
<keyword evidence="1" id="KW-0732">Signal</keyword>
<name>A0A972GPD4_9BACL</name>
<organism evidence="3 4">
    <name type="scientific">Paenibacillus foliorum</name>
    <dbReference type="NCBI Taxonomy" id="2654974"/>
    <lineage>
        <taxon>Bacteria</taxon>
        <taxon>Bacillati</taxon>
        <taxon>Bacillota</taxon>
        <taxon>Bacilli</taxon>
        <taxon>Bacillales</taxon>
        <taxon>Paenibacillaceae</taxon>
        <taxon>Paenibacillus</taxon>
    </lineage>
</organism>